<name>A0ABT7HMQ7_9FUSO</name>
<evidence type="ECO:0000313" key="1">
    <source>
        <dbReference type="EMBL" id="MDK9581186.1"/>
    </source>
</evidence>
<organism evidence="1 2">
    <name type="scientific">Sneathia sanguinegens</name>
    <dbReference type="NCBI Taxonomy" id="40543"/>
    <lineage>
        <taxon>Bacteria</taxon>
        <taxon>Fusobacteriati</taxon>
        <taxon>Fusobacteriota</taxon>
        <taxon>Fusobacteriia</taxon>
        <taxon>Fusobacteriales</taxon>
        <taxon>Leptotrichiaceae</taxon>
        <taxon>Sneathia</taxon>
    </lineage>
</organism>
<evidence type="ECO:0000313" key="2">
    <source>
        <dbReference type="Proteomes" id="UP001225134"/>
    </source>
</evidence>
<dbReference type="RefSeq" id="WP_285153567.1">
    <property type="nucleotide sequence ID" value="NZ_JASSPP010000014.1"/>
</dbReference>
<proteinExistence type="predicted"/>
<gene>
    <name evidence="1" type="ORF">QQA45_06800</name>
</gene>
<reference evidence="1 2" key="1">
    <citation type="submission" date="2023-06" db="EMBL/GenBank/DDBJ databases">
        <title>Antibody response to the Sneathia vaginalis cytopathogenic toxin A during pregnancy.</title>
        <authorList>
            <person name="Mccoy Z.T."/>
            <person name="Serrano M.G."/>
            <person name="Spaine K."/>
            <person name="Edwards D.J."/>
            <person name="Buck G.A."/>
            <person name="Jefferson K."/>
        </authorList>
    </citation>
    <scope>NUCLEOTIDE SEQUENCE [LARGE SCALE GENOMIC DNA]</scope>
    <source>
        <strain evidence="1 2">CCUG 42621</strain>
    </source>
</reference>
<protein>
    <submittedName>
        <fullName evidence="1">Uncharacterized protein</fullName>
    </submittedName>
</protein>
<comment type="caution">
    <text evidence="1">The sequence shown here is derived from an EMBL/GenBank/DDBJ whole genome shotgun (WGS) entry which is preliminary data.</text>
</comment>
<sequence length="140" mass="15861">MGAGNSGIYKNTKGALKPEHLMDELRRSGVKFTEEDIIAIMRQKNGNIAWLEKGNKRAGFRHILNEHEKDFKLIGIDKYQLPRVIIYAIKVGKIVGKQGTGKFPRDIYEIELDGKRKYIAITISKNGYIIGANPSKENMK</sequence>
<accession>A0ABT7HMQ7</accession>
<keyword evidence="2" id="KW-1185">Reference proteome</keyword>
<dbReference type="EMBL" id="JASSPP010000014">
    <property type="protein sequence ID" value="MDK9581186.1"/>
    <property type="molecule type" value="Genomic_DNA"/>
</dbReference>
<dbReference type="Proteomes" id="UP001225134">
    <property type="component" value="Unassembled WGS sequence"/>
</dbReference>